<feature type="compositionally biased region" description="Basic and acidic residues" evidence="1">
    <location>
        <begin position="148"/>
        <end position="162"/>
    </location>
</feature>
<evidence type="ECO:0000313" key="3">
    <source>
        <dbReference type="Proteomes" id="UP000481861"/>
    </source>
</evidence>
<feature type="region of interest" description="Disordered" evidence="1">
    <location>
        <begin position="1"/>
        <end position="36"/>
    </location>
</feature>
<accession>A0A7C8M8I4</accession>
<dbReference type="EMBL" id="JAADJZ010000013">
    <property type="protein sequence ID" value="KAF2870641.1"/>
    <property type="molecule type" value="Genomic_DNA"/>
</dbReference>
<protein>
    <submittedName>
        <fullName evidence="2">Uncharacterized protein</fullName>
    </submittedName>
</protein>
<name>A0A7C8M8I4_9PLEO</name>
<keyword evidence="3" id="KW-1185">Reference proteome</keyword>
<evidence type="ECO:0000313" key="2">
    <source>
        <dbReference type="EMBL" id="KAF2870641.1"/>
    </source>
</evidence>
<proteinExistence type="predicted"/>
<feature type="compositionally biased region" description="Low complexity" evidence="1">
    <location>
        <begin position="12"/>
        <end position="21"/>
    </location>
</feature>
<evidence type="ECO:0000256" key="1">
    <source>
        <dbReference type="SAM" id="MobiDB-lite"/>
    </source>
</evidence>
<sequence length="170" mass="18004">MSSANAVHAGGTNDAPTATPSTNPPPSFPGAAASDAATAVKRNGLIVIVTAPARDMRNTAGDDHGAMDQNLGPSSIDQAIAPKEVVAANPSAELSQDSFWERTRTGMATVSEEYDRLRARWIEELAKEAIENWEGDDPVMNVLKAERQVTREATTKEAKDTNSEAPTASK</sequence>
<comment type="caution">
    <text evidence="2">The sequence shown here is derived from an EMBL/GenBank/DDBJ whole genome shotgun (WGS) entry which is preliminary data.</text>
</comment>
<dbReference type="AlphaFoldDB" id="A0A7C8M8I4"/>
<reference evidence="2 3" key="1">
    <citation type="submission" date="2020-01" db="EMBL/GenBank/DDBJ databases">
        <authorList>
            <consortium name="DOE Joint Genome Institute"/>
            <person name="Haridas S."/>
            <person name="Albert R."/>
            <person name="Binder M."/>
            <person name="Bloem J."/>
            <person name="Labutti K."/>
            <person name="Salamov A."/>
            <person name="Andreopoulos B."/>
            <person name="Baker S.E."/>
            <person name="Barry K."/>
            <person name="Bills G."/>
            <person name="Bluhm B.H."/>
            <person name="Cannon C."/>
            <person name="Castanera R."/>
            <person name="Culley D.E."/>
            <person name="Daum C."/>
            <person name="Ezra D."/>
            <person name="Gonzalez J.B."/>
            <person name="Henrissat B."/>
            <person name="Kuo A."/>
            <person name="Liang C."/>
            <person name="Lipzen A."/>
            <person name="Lutzoni F."/>
            <person name="Magnuson J."/>
            <person name="Mondo S."/>
            <person name="Nolan M."/>
            <person name="Ohm R."/>
            <person name="Pangilinan J."/>
            <person name="Park H.-J.H."/>
            <person name="Ramirez L."/>
            <person name="Alfaro M."/>
            <person name="Sun H."/>
            <person name="Tritt A."/>
            <person name="Yoshinaga Y."/>
            <person name="Zwiers L.-H.L."/>
            <person name="Turgeon B.G."/>
            <person name="Goodwin S.B."/>
            <person name="Spatafora J.W."/>
            <person name="Crous P.W."/>
            <person name="Grigoriev I.V."/>
        </authorList>
    </citation>
    <scope>NUCLEOTIDE SEQUENCE [LARGE SCALE GENOMIC DNA]</scope>
    <source>
        <strain evidence="2 3">CBS 611.86</strain>
    </source>
</reference>
<gene>
    <name evidence="2" type="ORF">BDV95DRAFT_595357</name>
</gene>
<organism evidence="2 3">
    <name type="scientific">Massariosphaeria phaeospora</name>
    <dbReference type="NCBI Taxonomy" id="100035"/>
    <lineage>
        <taxon>Eukaryota</taxon>
        <taxon>Fungi</taxon>
        <taxon>Dikarya</taxon>
        <taxon>Ascomycota</taxon>
        <taxon>Pezizomycotina</taxon>
        <taxon>Dothideomycetes</taxon>
        <taxon>Pleosporomycetidae</taxon>
        <taxon>Pleosporales</taxon>
        <taxon>Pleosporales incertae sedis</taxon>
        <taxon>Massariosphaeria</taxon>
    </lineage>
</organism>
<feature type="region of interest" description="Disordered" evidence="1">
    <location>
        <begin position="148"/>
        <end position="170"/>
    </location>
</feature>
<dbReference type="Proteomes" id="UP000481861">
    <property type="component" value="Unassembled WGS sequence"/>
</dbReference>